<sequence>MTKRKAADDIQEQLAEEDHIPEELIEETLLTLPIKSLNRFRCVSKQFDAIISSHRFGHKHYETAEGNTIDLSQRKIFVMNSMSELNTGAFSEESGFSLDKFQLINPDFALASSGTKTCISSRGIICFSINHVLGGPDIYLWNPLNPNNTQRIRYCLKEDCIYYPMGFGYDSSTDDHKIVLPLEPRNEEPGDLIRFQVFSIKNPYRKEIKAKTKCGPFSFPYLRSGVYIMGGIHWLGFCGKKRMIVRLRVGDNRLFLMQPPPHDRKQAKTMEMGVVGDCLSVCIGEEGKGVTIWCLTNSLKTWIKFAFIPCSIIQDSICCMIPIFALETGEALMLCPVNNELSIYNLKLNKRTSVLPASQVPIAVTVHVEGLLSYL</sequence>
<evidence type="ECO:0000313" key="1">
    <source>
        <dbReference type="EMBL" id="KAI4354307.1"/>
    </source>
</evidence>
<accession>A0ACB9Q0G2</accession>
<proteinExistence type="predicted"/>
<keyword evidence="2" id="KW-1185">Reference proteome</keyword>
<gene>
    <name evidence="1" type="ORF">L6164_003181</name>
</gene>
<reference evidence="1 2" key="1">
    <citation type="journal article" date="2022" name="DNA Res.">
        <title>Chromosomal-level genome assembly of the orchid tree Bauhinia variegata (Leguminosae; Cercidoideae) supports the allotetraploid origin hypothesis of Bauhinia.</title>
        <authorList>
            <person name="Zhong Y."/>
            <person name="Chen Y."/>
            <person name="Zheng D."/>
            <person name="Pang J."/>
            <person name="Liu Y."/>
            <person name="Luo S."/>
            <person name="Meng S."/>
            <person name="Qian L."/>
            <person name="Wei D."/>
            <person name="Dai S."/>
            <person name="Zhou R."/>
        </authorList>
    </citation>
    <scope>NUCLEOTIDE SEQUENCE [LARGE SCALE GENOMIC DNA]</scope>
    <source>
        <strain evidence="1">BV-YZ2020</strain>
    </source>
</reference>
<dbReference type="Proteomes" id="UP000828941">
    <property type="component" value="Chromosome 2"/>
</dbReference>
<name>A0ACB9Q0G2_BAUVA</name>
<organism evidence="1 2">
    <name type="scientific">Bauhinia variegata</name>
    <name type="common">Purple orchid tree</name>
    <name type="synonym">Phanera variegata</name>
    <dbReference type="NCBI Taxonomy" id="167791"/>
    <lineage>
        <taxon>Eukaryota</taxon>
        <taxon>Viridiplantae</taxon>
        <taxon>Streptophyta</taxon>
        <taxon>Embryophyta</taxon>
        <taxon>Tracheophyta</taxon>
        <taxon>Spermatophyta</taxon>
        <taxon>Magnoliopsida</taxon>
        <taxon>eudicotyledons</taxon>
        <taxon>Gunneridae</taxon>
        <taxon>Pentapetalae</taxon>
        <taxon>rosids</taxon>
        <taxon>fabids</taxon>
        <taxon>Fabales</taxon>
        <taxon>Fabaceae</taxon>
        <taxon>Cercidoideae</taxon>
        <taxon>Cercideae</taxon>
        <taxon>Bauhiniinae</taxon>
        <taxon>Bauhinia</taxon>
    </lineage>
</organism>
<comment type="caution">
    <text evidence="1">The sequence shown here is derived from an EMBL/GenBank/DDBJ whole genome shotgun (WGS) entry which is preliminary data.</text>
</comment>
<dbReference type="EMBL" id="CM039427">
    <property type="protein sequence ID" value="KAI4354307.1"/>
    <property type="molecule type" value="Genomic_DNA"/>
</dbReference>
<evidence type="ECO:0000313" key="2">
    <source>
        <dbReference type="Proteomes" id="UP000828941"/>
    </source>
</evidence>
<protein>
    <submittedName>
        <fullName evidence="1">Uncharacterized protein</fullName>
    </submittedName>
</protein>